<dbReference type="Gene3D" id="3.30.310.50">
    <property type="entry name" value="Alpha-D-phosphohexomutase, C-terminal domain"/>
    <property type="match status" value="1"/>
</dbReference>
<evidence type="ECO:0000259" key="13">
    <source>
        <dbReference type="Pfam" id="PF02880"/>
    </source>
</evidence>
<keyword evidence="3" id="KW-0597">Phosphoprotein</keyword>
<evidence type="ECO:0000256" key="8">
    <source>
        <dbReference type="RuleBase" id="RU004326"/>
    </source>
</evidence>
<accession>A0ABU2A3Y0</accession>
<dbReference type="Gene3D" id="3.40.120.10">
    <property type="entry name" value="Alpha-D-Glucose-1,6-Bisphosphate, subunit A, domain 3"/>
    <property type="match status" value="3"/>
</dbReference>
<gene>
    <name evidence="14" type="ORF">J2X21_000339</name>
</gene>
<evidence type="ECO:0000313" key="15">
    <source>
        <dbReference type="Proteomes" id="UP001180825"/>
    </source>
</evidence>
<dbReference type="InterPro" id="IPR005844">
    <property type="entry name" value="A-D-PHexomutase_a/b/a-I"/>
</dbReference>
<dbReference type="SUPFAM" id="SSF53738">
    <property type="entry name" value="Phosphoglucomutase, first 3 domains"/>
    <property type="match status" value="3"/>
</dbReference>
<dbReference type="Pfam" id="PF02879">
    <property type="entry name" value="PGM_PMM_II"/>
    <property type="match status" value="1"/>
</dbReference>
<dbReference type="InterPro" id="IPR036900">
    <property type="entry name" value="A-D-PHexomutase_C_sf"/>
</dbReference>
<feature type="domain" description="Alpha-D-phosphohexomutase alpha/beta/alpha" evidence="11">
    <location>
        <begin position="43"/>
        <end position="184"/>
    </location>
</feature>
<evidence type="ECO:0000256" key="4">
    <source>
        <dbReference type="ARBA" id="ARBA00022723"/>
    </source>
</evidence>
<keyword evidence="15" id="KW-1185">Reference proteome</keyword>
<keyword evidence="5 8" id="KW-0460">Magnesium</keyword>
<comment type="similarity">
    <text evidence="2 8">Belongs to the phosphohexose mutase family.</text>
</comment>
<name>A0ABU2A3Y0_9BURK</name>
<dbReference type="InterPro" id="IPR005852">
    <property type="entry name" value="PGM_a-D-Glc-sp"/>
</dbReference>
<evidence type="ECO:0000256" key="2">
    <source>
        <dbReference type="ARBA" id="ARBA00010231"/>
    </source>
</evidence>
<evidence type="ECO:0000259" key="12">
    <source>
        <dbReference type="Pfam" id="PF02879"/>
    </source>
</evidence>
<feature type="domain" description="Alpha-D-phosphohexomutase alpha/beta/alpha" evidence="13">
    <location>
        <begin position="326"/>
        <end position="441"/>
    </location>
</feature>
<dbReference type="InterPro" id="IPR005843">
    <property type="entry name" value="A-D-PHexomutase_C"/>
</dbReference>
<dbReference type="SUPFAM" id="SSF55957">
    <property type="entry name" value="Phosphoglucomutase, C-terminal domain"/>
    <property type="match status" value="1"/>
</dbReference>
<reference evidence="14 15" key="1">
    <citation type="submission" date="2023-07" db="EMBL/GenBank/DDBJ databases">
        <title>Sorghum-associated microbial communities from plants grown in Nebraska, USA.</title>
        <authorList>
            <person name="Schachtman D."/>
        </authorList>
    </citation>
    <scope>NUCLEOTIDE SEQUENCE [LARGE SCALE GENOMIC DNA]</scope>
    <source>
        <strain evidence="14 15">BE316</strain>
    </source>
</reference>
<dbReference type="GO" id="GO:0004614">
    <property type="term" value="F:phosphoglucomutase activity"/>
    <property type="evidence" value="ECO:0007669"/>
    <property type="project" value="UniProtKB-EC"/>
</dbReference>
<comment type="caution">
    <text evidence="14">The sequence shown here is derived from an EMBL/GenBank/DDBJ whole genome shotgun (WGS) entry which is preliminary data.</text>
</comment>
<evidence type="ECO:0000256" key="9">
    <source>
        <dbReference type="SAM" id="MobiDB-lite"/>
    </source>
</evidence>
<evidence type="ECO:0000256" key="6">
    <source>
        <dbReference type="ARBA" id="ARBA00023235"/>
    </source>
</evidence>
<dbReference type="Proteomes" id="UP001180825">
    <property type="component" value="Unassembled WGS sequence"/>
</dbReference>
<evidence type="ECO:0000256" key="1">
    <source>
        <dbReference type="ARBA" id="ARBA00001946"/>
    </source>
</evidence>
<dbReference type="InterPro" id="IPR016055">
    <property type="entry name" value="A-D-PHexomutase_a/b/a-I/II/III"/>
</dbReference>
<dbReference type="RefSeq" id="WP_310324085.1">
    <property type="nucleotide sequence ID" value="NZ_JAVDXV010000001.1"/>
</dbReference>
<dbReference type="Pfam" id="PF00408">
    <property type="entry name" value="PGM_PMM_IV"/>
    <property type="match status" value="1"/>
</dbReference>
<dbReference type="EC" id="5.4.2.2" evidence="7"/>
<proteinExistence type="inferred from homology"/>
<dbReference type="Pfam" id="PF02880">
    <property type="entry name" value="PGM_PMM_III"/>
    <property type="match status" value="1"/>
</dbReference>
<dbReference type="PANTHER" id="PTHR45745:SF1">
    <property type="entry name" value="PHOSPHOGLUCOMUTASE 2B-RELATED"/>
    <property type="match status" value="1"/>
</dbReference>
<sequence length="551" mass="57934">MSDAPHPLAGQPAPPDVLIDVEALQEAYHSRRPDSSSAEQQVSFGTSGHRGSALDGSFNEWHVLAITQAICDHRKARGIAGPLFLGADTHALSAPAVSSALEVLAANGVDVMLAPAGQYTPTPAVSLAILEHNAGRDGSALADGVVVTPSHNPPRDGGFKYNPPHGGPADSDITSAIQAAANAYLKHELAGVQRMDAERALAAPTTHEHDFCAQYVAALAQVIDFDAIRGSGIRLGVDPLGGAGVAYWRAIAERYRLPLTVVSDLVDPSFAFMTLDWDGKIRMDPSSPNAMRRLTALRDRFDIAFACDPDHDRHGIVTPSSGLMPPNHYLSVAADYLFSHRPGWGADAALGKTVVTTALLDRVAARRGRRLFDAPVGFKWFAPGLVDGSLGLGCEESAGASFLRRDGRVWTTDKDGIAAALLAAEITARTGRDPGDGYRALTAELGAPHADRVEGAATREQKRRLAALTAADVKATSLAGEPITAVLTAAPGNGAAIGGVKVVTASGWFAARPSGTEDIYKVYAESFRDAVHLQTLLAEARGLVDEALNRV</sequence>
<feature type="compositionally biased region" description="Polar residues" evidence="9">
    <location>
        <begin position="35"/>
        <end position="46"/>
    </location>
</feature>
<dbReference type="Pfam" id="PF02878">
    <property type="entry name" value="PGM_PMM_I"/>
    <property type="match status" value="1"/>
</dbReference>
<feature type="domain" description="Alpha-D-phosphohexomutase alpha/beta/alpha" evidence="12">
    <location>
        <begin position="214"/>
        <end position="319"/>
    </location>
</feature>
<dbReference type="PANTHER" id="PTHR45745">
    <property type="entry name" value="PHOSPHOMANNOMUTASE 45A"/>
    <property type="match status" value="1"/>
</dbReference>
<dbReference type="CDD" id="cd05801">
    <property type="entry name" value="PGM_like3"/>
    <property type="match status" value="1"/>
</dbReference>
<feature type="domain" description="Alpha-D-phosphohexomutase C-terminal" evidence="10">
    <location>
        <begin position="489"/>
        <end position="540"/>
    </location>
</feature>
<organism evidence="14 15">
    <name type="scientific">Roseateles asaccharophilus</name>
    <dbReference type="NCBI Taxonomy" id="582607"/>
    <lineage>
        <taxon>Bacteria</taxon>
        <taxon>Pseudomonadati</taxon>
        <taxon>Pseudomonadota</taxon>
        <taxon>Betaproteobacteria</taxon>
        <taxon>Burkholderiales</taxon>
        <taxon>Sphaerotilaceae</taxon>
        <taxon>Roseateles</taxon>
    </lineage>
</organism>
<evidence type="ECO:0000259" key="10">
    <source>
        <dbReference type="Pfam" id="PF00408"/>
    </source>
</evidence>
<dbReference type="EMBL" id="JAVDXV010000001">
    <property type="protein sequence ID" value="MDR7331227.1"/>
    <property type="molecule type" value="Genomic_DNA"/>
</dbReference>
<dbReference type="InterPro" id="IPR005846">
    <property type="entry name" value="A-D-PHexomutase_a/b/a-III"/>
</dbReference>
<keyword evidence="4 8" id="KW-0479">Metal-binding</keyword>
<keyword evidence="6 14" id="KW-0413">Isomerase</keyword>
<dbReference type="PROSITE" id="PS00710">
    <property type="entry name" value="PGM_PMM"/>
    <property type="match status" value="1"/>
</dbReference>
<dbReference type="InterPro" id="IPR005845">
    <property type="entry name" value="A-D-PHexomutase_a/b/a-II"/>
</dbReference>
<evidence type="ECO:0000256" key="3">
    <source>
        <dbReference type="ARBA" id="ARBA00022553"/>
    </source>
</evidence>
<feature type="region of interest" description="Disordered" evidence="9">
    <location>
        <begin position="28"/>
        <end position="49"/>
    </location>
</feature>
<evidence type="ECO:0000256" key="5">
    <source>
        <dbReference type="ARBA" id="ARBA00022842"/>
    </source>
</evidence>
<evidence type="ECO:0000256" key="7">
    <source>
        <dbReference type="NCBIfam" id="TIGR01132"/>
    </source>
</evidence>
<comment type="cofactor">
    <cofactor evidence="1">
        <name>Mg(2+)</name>
        <dbReference type="ChEBI" id="CHEBI:18420"/>
    </cofactor>
</comment>
<dbReference type="NCBIfam" id="TIGR01132">
    <property type="entry name" value="pgm"/>
    <property type="match status" value="1"/>
</dbReference>
<evidence type="ECO:0000259" key="11">
    <source>
        <dbReference type="Pfam" id="PF02878"/>
    </source>
</evidence>
<protein>
    <recommendedName>
        <fullName evidence="7">Phosphoglucomutase</fullName>
        <ecNumber evidence="7">5.4.2.2</ecNumber>
    </recommendedName>
</protein>
<dbReference type="InterPro" id="IPR016066">
    <property type="entry name" value="A-D-PHexomutase_CS"/>
</dbReference>
<evidence type="ECO:0000313" key="14">
    <source>
        <dbReference type="EMBL" id="MDR7331227.1"/>
    </source>
</evidence>